<feature type="compositionally biased region" description="Basic and acidic residues" evidence="1">
    <location>
        <begin position="174"/>
        <end position="183"/>
    </location>
</feature>
<dbReference type="WBParaSite" id="TTAC_0000851901-mRNA-1">
    <property type="protein sequence ID" value="TTAC_0000851901-mRNA-1"/>
    <property type="gene ID" value="TTAC_0000851901"/>
</dbReference>
<feature type="compositionally biased region" description="Basic and acidic residues" evidence="1">
    <location>
        <begin position="113"/>
        <end position="124"/>
    </location>
</feature>
<evidence type="ECO:0000256" key="2">
    <source>
        <dbReference type="SAM" id="SignalP"/>
    </source>
</evidence>
<feature type="chain" id="PRO_5043133186" evidence="2">
    <location>
        <begin position="16"/>
        <end position="359"/>
    </location>
</feature>
<feature type="region of interest" description="Disordered" evidence="1">
    <location>
        <begin position="276"/>
        <end position="359"/>
    </location>
</feature>
<accession>A0A0R3X501</accession>
<feature type="compositionally biased region" description="Acidic residues" evidence="1">
    <location>
        <begin position="125"/>
        <end position="149"/>
    </location>
</feature>
<reference evidence="5" key="1">
    <citation type="submission" date="2017-02" db="UniProtKB">
        <authorList>
            <consortium name="WormBaseParasite"/>
        </authorList>
    </citation>
    <scope>IDENTIFICATION</scope>
</reference>
<gene>
    <name evidence="3" type="ORF">TTAC_LOCUS8504</name>
</gene>
<feature type="compositionally biased region" description="Basic residues" evidence="1">
    <location>
        <begin position="340"/>
        <end position="359"/>
    </location>
</feature>
<proteinExistence type="predicted"/>
<feature type="signal peptide" evidence="2">
    <location>
        <begin position="1"/>
        <end position="15"/>
    </location>
</feature>
<keyword evidence="4" id="KW-1185">Reference proteome</keyword>
<sequence>MRFCILCLLIVSATAARPYKYRSLEYKPVKRYSEKYFPVYFKSPDRIRGSEERKPQEVSRPVLQQEVEEGKVGYGKVSKGGQKGKEFANSFDYPISIERKGVFTSEYYYNEDHGEKDVKDTQEDAKDEEEVYEEDYDNGTNEEDEDEHGEFEHEDYHEDEEMEEEETESANDYGFEHDYKDDEWNGEEYEDEHDMEYTNLEEAKKEEEGAEEAYNGSMSTDVEKNTQTMPLKGAEQIFAFPGCDGIVCSKAGLDGYGCSDAKCKFVCSKTECYEYPEGPPNIEEITEQEEVEEVKVGEEEESEVVERDGEEEEEEDESMIEVTTTTTTTPEPETLPPRKEGRRRKGRSGRGKIGRGYKL</sequence>
<dbReference type="Proteomes" id="UP000274429">
    <property type="component" value="Unassembled WGS sequence"/>
</dbReference>
<dbReference type="EMBL" id="UYWX01020519">
    <property type="protein sequence ID" value="VDM33065.1"/>
    <property type="molecule type" value="Genomic_DNA"/>
</dbReference>
<keyword evidence="2" id="KW-0732">Signal</keyword>
<organism evidence="5">
    <name type="scientific">Hydatigena taeniaeformis</name>
    <name type="common">Feline tapeworm</name>
    <name type="synonym">Taenia taeniaeformis</name>
    <dbReference type="NCBI Taxonomy" id="6205"/>
    <lineage>
        <taxon>Eukaryota</taxon>
        <taxon>Metazoa</taxon>
        <taxon>Spiralia</taxon>
        <taxon>Lophotrochozoa</taxon>
        <taxon>Platyhelminthes</taxon>
        <taxon>Cestoda</taxon>
        <taxon>Eucestoda</taxon>
        <taxon>Cyclophyllidea</taxon>
        <taxon>Taeniidae</taxon>
        <taxon>Hydatigera</taxon>
    </lineage>
</organism>
<protein>
    <submittedName>
        <fullName evidence="5">WAP domain-containing protein</fullName>
    </submittedName>
</protein>
<evidence type="ECO:0000313" key="5">
    <source>
        <dbReference type="WBParaSite" id="TTAC_0000851901-mRNA-1"/>
    </source>
</evidence>
<reference evidence="3 4" key="2">
    <citation type="submission" date="2018-11" db="EMBL/GenBank/DDBJ databases">
        <authorList>
            <consortium name="Pathogen Informatics"/>
        </authorList>
    </citation>
    <scope>NUCLEOTIDE SEQUENCE [LARGE SCALE GENOMIC DNA]</scope>
</reference>
<dbReference type="OrthoDB" id="6280448at2759"/>
<dbReference type="AlphaFoldDB" id="A0A0R3X501"/>
<feature type="compositionally biased region" description="Low complexity" evidence="1">
    <location>
        <begin position="320"/>
        <end position="332"/>
    </location>
</feature>
<feature type="compositionally biased region" description="Acidic residues" evidence="1">
    <location>
        <begin position="184"/>
        <end position="194"/>
    </location>
</feature>
<feature type="compositionally biased region" description="Acidic residues" evidence="1">
    <location>
        <begin position="284"/>
        <end position="319"/>
    </location>
</feature>
<evidence type="ECO:0000256" key="1">
    <source>
        <dbReference type="SAM" id="MobiDB-lite"/>
    </source>
</evidence>
<dbReference type="STRING" id="6205.A0A0R3X501"/>
<feature type="compositionally biased region" description="Acidic residues" evidence="1">
    <location>
        <begin position="157"/>
        <end position="169"/>
    </location>
</feature>
<feature type="region of interest" description="Disordered" evidence="1">
    <location>
        <begin position="113"/>
        <end position="222"/>
    </location>
</feature>
<evidence type="ECO:0000313" key="4">
    <source>
        <dbReference type="Proteomes" id="UP000274429"/>
    </source>
</evidence>
<name>A0A0R3X501_HYDTA</name>
<evidence type="ECO:0000313" key="3">
    <source>
        <dbReference type="EMBL" id="VDM33065.1"/>
    </source>
</evidence>